<dbReference type="SMART" id="SM00220">
    <property type="entry name" value="S_TKc"/>
    <property type="match status" value="1"/>
</dbReference>
<sequence length="468" mass="53934">MILYKIQNSVKQQQGYICIYLLQFFAIMAFRHRTYQPVEKPVEHITITQIMPPQQEHPITRFRHQRPLRNPSKPSHLTSASAAPQFFNTIPKLNETHPNFILLKHPDKLTKLEQEEIVGFEKIYYFGQNAQKNYNMTKTNYGYDDSEGDVKPVLKDHVSYRYELLQLLGQGSFGKVFRAIDHLDKSIVALKMLKNRKRFRKQGLVELKLLQTLKDNDPNNENYCIRIKNKGEFRSHIYFVTEILECDLYALLCKNNLQGLHISQIKKFAQQSLKCIKFSNELGIIHADIKPENILISKNGDIQIIDWGSGAFVGQTIYTYIQSRYYRAPEVILGLPYSTPIDVWSLGCVLCELLTGQPIFPGEDENDQLGKICEFLGIPDSKTLALSPRRTDFFWSAGNSRILLRTNHKVGKSNFSQIIGNGGSQFVDLIKKMLVLDPIKRSTPEQLLVHEFFTNNLELPALLTKQLK</sequence>
<dbReference type="PANTHER" id="PTHR24058">
    <property type="entry name" value="DUAL SPECIFICITY PROTEIN KINASE"/>
    <property type="match status" value="1"/>
</dbReference>
<dbReference type="FunFam" id="1.10.510.10:FF:000624">
    <property type="entry name" value="Mitogen-activated protein kinase"/>
    <property type="match status" value="1"/>
</dbReference>
<dbReference type="GeneID" id="94298618"/>
<evidence type="ECO:0000256" key="4">
    <source>
        <dbReference type="ARBA" id="ARBA00022679"/>
    </source>
</evidence>
<dbReference type="GO" id="GO:0004674">
    <property type="term" value="F:protein serine/threonine kinase activity"/>
    <property type="evidence" value="ECO:0007669"/>
    <property type="project" value="UniProtKB-KW"/>
</dbReference>
<evidence type="ECO:0000256" key="11">
    <source>
        <dbReference type="PROSITE-ProRule" id="PRU10141"/>
    </source>
</evidence>
<comment type="caution">
    <text evidence="14">The sequence shown here is derived from an EMBL/GenBank/DDBJ whole genome shotgun (WGS) entry which is preliminary data.</text>
</comment>
<dbReference type="GO" id="GO:0005737">
    <property type="term" value="C:cytoplasm"/>
    <property type="evidence" value="ECO:0007669"/>
    <property type="project" value="TreeGrafter"/>
</dbReference>
<dbReference type="Pfam" id="PF00069">
    <property type="entry name" value="Pkinase"/>
    <property type="match status" value="1"/>
</dbReference>
<dbReference type="PROSITE" id="PS00107">
    <property type="entry name" value="PROTEIN_KINASE_ATP"/>
    <property type="match status" value="1"/>
</dbReference>
<dbReference type="InterPro" id="IPR050494">
    <property type="entry name" value="Ser_Thr_dual-spec_kinase"/>
</dbReference>
<dbReference type="InterPro" id="IPR011009">
    <property type="entry name" value="Kinase-like_dom_sf"/>
</dbReference>
<evidence type="ECO:0000256" key="3">
    <source>
        <dbReference type="ARBA" id="ARBA00022527"/>
    </source>
</evidence>
<dbReference type="InterPro" id="IPR042521">
    <property type="entry name" value="DYRK"/>
</dbReference>
<dbReference type="PANTHER" id="PTHR24058:SF22">
    <property type="entry name" value="DUAL SPECIFICITY TYROSINE-PHOSPHORYLATION-REGULATED KINASE 4"/>
    <property type="match status" value="1"/>
</dbReference>
<comment type="catalytic activity">
    <reaction evidence="10">
        <text>L-tyrosyl-[protein] + ATP = O-phospho-L-tyrosyl-[protein] + ADP + H(+)</text>
        <dbReference type="Rhea" id="RHEA:10596"/>
        <dbReference type="Rhea" id="RHEA-COMP:10136"/>
        <dbReference type="Rhea" id="RHEA-COMP:20101"/>
        <dbReference type="ChEBI" id="CHEBI:15378"/>
        <dbReference type="ChEBI" id="CHEBI:30616"/>
        <dbReference type="ChEBI" id="CHEBI:46858"/>
        <dbReference type="ChEBI" id="CHEBI:61978"/>
        <dbReference type="ChEBI" id="CHEBI:456216"/>
        <dbReference type="EC" id="2.7.12.1"/>
    </reaction>
</comment>
<dbReference type="Gene3D" id="1.10.510.10">
    <property type="entry name" value="Transferase(Phosphotransferase) domain 1"/>
    <property type="match status" value="1"/>
</dbReference>
<dbReference type="PROSITE" id="PS00108">
    <property type="entry name" value="PROTEIN_KINASE_ST"/>
    <property type="match status" value="1"/>
</dbReference>
<evidence type="ECO:0000313" key="14">
    <source>
        <dbReference type="EMBL" id="KAH0572484.1"/>
    </source>
</evidence>
<comment type="catalytic activity">
    <reaction evidence="8">
        <text>L-seryl-[protein] + ATP = O-phospho-L-seryl-[protein] + ADP + H(+)</text>
        <dbReference type="Rhea" id="RHEA:17989"/>
        <dbReference type="Rhea" id="RHEA-COMP:9863"/>
        <dbReference type="Rhea" id="RHEA-COMP:11604"/>
        <dbReference type="ChEBI" id="CHEBI:15378"/>
        <dbReference type="ChEBI" id="CHEBI:29999"/>
        <dbReference type="ChEBI" id="CHEBI:30616"/>
        <dbReference type="ChEBI" id="CHEBI:83421"/>
        <dbReference type="ChEBI" id="CHEBI:456216"/>
        <dbReference type="EC" id="2.7.12.1"/>
    </reaction>
</comment>
<evidence type="ECO:0000256" key="8">
    <source>
        <dbReference type="ARBA" id="ARBA00049003"/>
    </source>
</evidence>
<comment type="catalytic activity">
    <reaction evidence="9">
        <text>L-threonyl-[protein] + ATP = O-phospho-L-threonyl-[protein] + ADP + H(+)</text>
        <dbReference type="Rhea" id="RHEA:46608"/>
        <dbReference type="Rhea" id="RHEA-COMP:11060"/>
        <dbReference type="Rhea" id="RHEA-COMP:11605"/>
        <dbReference type="ChEBI" id="CHEBI:15378"/>
        <dbReference type="ChEBI" id="CHEBI:30013"/>
        <dbReference type="ChEBI" id="CHEBI:30616"/>
        <dbReference type="ChEBI" id="CHEBI:61977"/>
        <dbReference type="ChEBI" id="CHEBI:456216"/>
        <dbReference type="EC" id="2.7.12.1"/>
    </reaction>
</comment>
<protein>
    <recommendedName>
        <fullName evidence="2">dual-specificity kinase</fullName>
        <ecNumber evidence="2">2.7.12.1</ecNumber>
    </recommendedName>
</protein>
<dbReference type="AlphaFoldDB" id="A0A9P8LQS5"/>
<keyword evidence="6 14" id="KW-0418">Kinase</keyword>
<dbReference type="SUPFAM" id="SSF56112">
    <property type="entry name" value="Protein kinase-like (PK-like)"/>
    <property type="match status" value="1"/>
</dbReference>
<evidence type="ECO:0000259" key="13">
    <source>
        <dbReference type="PROSITE" id="PS50011"/>
    </source>
</evidence>
<proteinExistence type="inferred from homology"/>
<keyword evidence="5 11" id="KW-0547">Nucleotide-binding</keyword>
<gene>
    <name evidence="14" type="ORF">SS50377_24595</name>
</gene>
<evidence type="ECO:0000313" key="15">
    <source>
        <dbReference type="Proteomes" id="UP000018208"/>
    </source>
</evidence>
<organism evidence="14 15">
    <name type="scientific">Spironucleus salmonicida</name>
    <dbReference type="NCBI Taxonomy" id="348837"/>
    <lineage>
        <taxon>Eukaryota</taxon>
        <taxon>Metamonada</taxon>
        <taxon>Diplomonadida</taxon>
        <taxon>Hexamitidae</taxon>
        <taxon>Hexamitinae</taxon>
        <taxon>Spironucleus</taxon>
    </lineage>
</organism>
<reference evidence="14 15" key="1">
    <citation type="journal article" date="2014" name="PLoS Genet.">
        <title>The Genome of Spironucleus salmonicida Highlights a Fish Pathogen Adapted to Fluctuating Environments.</title>
        <authorList>
            <person name="Xu F."/>
            <person name="Jerlstrom-Hultqvist J."/>
            <person name="Einarsson E."/>
            <person name="Astvaldsson A."/>
            <person name="Svard S.G."/>
            <person name="Andersson J.O."/>
        </authorList>
    </citation>
    <scope>NUCLEOTIDE SEQUENCE [LARGE SCALE GENOMIC DNA]</scope>
    <source>
        <strain evidence="14 15">ATCC 50377</strain>
    </source>
</reference>
<evidence type="ECO:0000256" key="12">
    <source>
        <dbReference type="RuleBase" id="RU000304"/>
    </source>
</evidence>
<dbReference type="EMBL" id="AUWU02000005">
    <property type="protein sequence ID" value="KAH0572484.1"/>
    <property type="molecule type" value="Genomic_DNA"/>
</dbReference>
<evidence type="ECO:0000256" key="10">
    <source>
        <dbReference type="ARBA" id="ARBA00051680"/>
    </source>
</evidence>
<keyword evidence="15" id="KW-1185">Reference proteome</keyword>
<name>A0A9P8LQS5_9EUKA</name>
<dbReference type="GO" id="GO:0004712">
    <property type="term" value="F:protein serine/threonine/tyrosine kinase activity"/>
    <property type="evidence" value="ECO:0007669"/>
    <property type="project" value="UniProtKB-EC"/>
</dbReference>
<dbReference type="GO" id="GO:0005524">
    <property type="term" value="F:ATP binding"/>
    <property type="evidence" value="ECO:0007669"/>
    <property type="project" value="UniProtKB-UniRule"/>
</dbReference>
<feature type="binding site" evidence="11">
    <location>
        <position position="191"/>
    </location>
    <ligand>
        <name>ATP</name>
        <dbReference type="ChEBI" id="CHEBI:30616"/>
    </ligand>
</feature>
<keyword evidence="3 12" id="KW-0723">Serine/threonine-protein kinase</keyword>
<dbReference type="OrthoDB" id="9332038at2759"/>
<feature type="domain" description="Protein kinase" evidence="13">
    <location>
        <begin position="162"/>
        <end position="453"/>
    </location>
</feature>
<keyword evidence="4" id="KW-0808">Transferase</keyword>
<dbReference type="Proteomes" id="UP000018208">
    <property type="component" value="Unassembled WGS sequence"/>
</dbReference>
<evidence type="ECO:0000256" key="5">
    <source>
        <dbReference type="ARBA" id="ARBA00022741"/>
    </source>
</evidence>
<dbReference type="Gene3D" id="3.30.200.20">
    <property type="entry name" value="Phosphorylase Kinase, domain 1"/>
    <property type="match status" value="1"/>
</dbReference>
<comment type="similarity">
    <text evidence="1">Belongs to the protein kinase superfamily. CMGC Ser/Thr protein kinase family. MNB/DYRK subfamily.</text>
</comment>
<dbReference type="InterPro" id="IPR000719">
    <property type="entry name" value="Prot_kinase_dom"/>
</dbReference>
<dbReference type="GO" id="GO:0005856">
    <property type="term" value="C:cytoskeleton"/>
    <property type="evidence" value="ECO:0007669"/>
    <property type="project" value="TreeGrafter"/>
</dbReference>
<keyword evidence="7 11" id="KW-0067">ATP-binding</keyword>
<evidence type="ECO:0000256" key="7">
    <source>
        <dbReference type="ARBA" id="ARBA00022840"/>
    </source>
</evidence>
<dbReference type="PROSITE" id="PS50011">
    <property type="entry name" value="PROTEIN_KINASE_DOM"/>
    <property type="match status" value="1"/>
</dbReference>
<dbReference type="EC" id="2.7.12.1" evidence="2"/>
<dbReference type="RefSeq" id="XP_067763257.1">
    <property type="nucleotide sequence ID" value="XM_067908436.1"/>
</dbReference>
<evidence type="ECO:0000256" key="1">
    <source>
        <dbReference type="ARBA" id="ARBA00008867"/>
    </source>
</evidence>
<evidence type="ECO:0000256" key="9">
    <source>
        <dbReference type="ARBA" id="ARBA00049308"/>
    </source>
</evidence>
<dbReference type="Gene3D" id="3.30.10.30">
    <property type="entry name" value="DYRK"/>
    <property type="match status" value="1"/>
</dbReference>
<evidence type="ECO:0000256" key="6">
    <source>
        <dbReference type="ARBA" id="ARBA00022777"/>
    </source>
</evidence>
<evidence type="ECO:0000256" key="2">
    <source>
        <dbReference type="ARBA" id="ARBA00013203"/>
    </source>
</evidence>
<dbReference type="InterPro" id="IPR008271">
    <property type="entry name" value="Ser/Thr_kinase_AS"/>
</dbReference>
<accession>A0A9P8LQS5</accession>
<dbReference type="InterPro" id="IPR017441">
    <property type="entry name" value="Protein_kinase_ATP_BS"/>
</dbReference>
<dbReference type="KEGG" id="ssao:94298618"/>